<feature type="region of interest" description="Disordered" evidence="7">
    <location>
        <begin position="477"/>
        <end position="508"/>
    </location>
</feature>
<dbReference type="Gene3D" id="2.40.50.140">
    <property type="entry name" value="Nucleic acid-binding proteins"/>
    <property type="match status" value="2"/>
</dbReference>
<dbReference type="GO" id="GO:0005524">
    <property type="term" value="F:ATP binding"/>
    <property type="evidence" value="ECO:0007669"/>
    <property type="project" value="UniProtKB-KW"/>
</dbReference>
<keyword evidence="2" id="KW-0479">Metal-binding</keyword>
<dbReference type="Pfam" id="PF02721">
    <property type="entry name" value="DUF223"/>
    <property type="match status" value="1"/>
</dbReference>
<dbReference type="GO" id="GO:0006281">
    <property type="term" value="P:DNA repair"/>
    <property type="evidence" value="ECO:0007669"/>
    <property type="project" value="UniProtKB-KW"/>
</dbReference>
<name>A0A811MNH7_9POAL</name>
<keyword evidence="3" id="KW-0863">Zinc-finger</keyword>
<evidence type="ECO:0000259" key="10">
    <source>
        <dbReference type="Pfam" id="PF08646"/>
    </source>
</evidence>
<keyword evidence="4" id="KW-0862">Zinc</keyword>
<evidence type="ECO:0000259" key="9">
    <source>
        <dbReference type="Pfam" id="PF05970"/>
    </source>
</evidence>
<gene>
    <name evidence="11" type="ORF">NCGR_LOCUS4791</name>
</gene>
<dbReference type="Pfam" id="PF08646">
    <property type="entry name" value="Rep_fac-A_C"/>
    <property type="match status" value="1"/>
</dbReference>
<evidence type="ECO:0000313" key="11">
    <source>
        <dbReference type="EMBL" id="CAD6207210.1"/>
    </source>
</evidence>
<keyword evidence="6" id="KW-0227">DNA damage</keyword>
<keyword evidence="6" id="KW-0378">Hydrolase</keyword>
<feature type="region of interest" description="Disordered" evidence="7">
    <location>
        <begin position="526"/>
        <end position="561"/>
    </location>
</feature>
<keyword evidence="6" id="KW-0067">ATP-binding</keyword>
<evidence type="ECO:0000256" key="4">
    <source>
        <dbReference type="ARBA" id="ARBA00022833"/>
    </source>
</evidence>
<dbReference type="InterPro" id="IPR027417">
    <property type="entry name" value="P-loop_NTPase"/>
</dbReference>
<comment type="cofactor">
    <cofactor evidence="6">
        <name>Mg(2+)</name>
        <dbReference type="ChEBI" id="CHEBI:18420"/>
    </cofactor>
</comment>
<dbReference type="GO" id="GO:0000723">
    <property type="term" value="P:telomere maintenance"/>
    <property type="evidence" value="ECO:0007669"/>
    <property type="project" value="InterPro"/>
</dbReference>
<dbReference type="InterPro" id="IPR010285">
    <property type="entry name" value="DNA_helicase_pif1-like_DEAD"/>
</dbReference>
<reference evidence="11" key="1">
    <citation type="submission" date="2020-10" db="EMBL/GenBank/DDBJ databases">
        <authorList>
            <person name="Han B."/>
            <person name="Lu T."/>
            <person name="Zhao Q."/>
            <person name="Huang X."/>
            <person name="Zhao Y."/>
        </authorList>
    </citation>
    <scope>NUCLEOTIDE SEQUENCE</scope>
</reference>
<evidence type="ECO:0000313" key="12">
    <source>
        <dbReference type="Proteomes" id="UP000604825"/>
    </source>
</evidence>
<keyword evidence="6" id="KW-0547">Nucleotide-binding</keyword>
<keyword evidence="5" id="KW-0238">DNA-binding</keyword>
<dbReference type="SUPFAM" id="SSF50249">
    <property type="entry name" value="Nucleic acid-binding proteins"/>
    <property type="match status" value="2"/>
</dbReference>
<keyword evidence="12" id="KW-1185">Reference proteome</keyword>
<feature type="domain" description="Replication factor A C-terminal" evidence="10">
    <location>
        <begin position="344"/>
        <end position="462"/>
    </location>
</feature>
<dbReference type="PANTHER" id="PTHR47165:SF4">
    <property type="entry name" value="OS03G0429900 PROTEIN"/>
    <property type="match status" value="1"/>
</dbReference>
<keyword evidence="6" id="KW-0233">DNA recombination</keyword>
<evidence type="ECO:0000256" key="2">
    <source>
        <dbReference type="ARBA" id="ARBA00022723"/>
    </source>
</evidence>
<dbReference type="Proteomes" id="UP000604825">
    <property type="component" value="Unassembled WGS sequence"/>
</dbReference>
<comment type="similarity">
    <text evidence="6">Belongs to the helicase family.</text>
</comment>
<evidence type="ECO:0000256" key="5">
    <source>
        <dbReference type="ARBA" id="ARBA00023125"/>
    </source>
</evidence>
<dbReference type="Pfam" id="PF05970">
    <property type="entry name" value="PIF1"/>
    <property type="match status" value="1"/>
</dbReference>
<dbReference type="OrthoDB" id="1701529at2759"/>
<evidence type="ECO:0000256" key="3">
    <source>
        <dbReference type="ARBA" id="ARBA00022771"/>
    </source>
</evidence>
<sequence>MTHRHCFESLDRSMRDILGETDYSCFNRLFGGKTVVLGGDFRQVLPVVEGDSRLDTIDASITNSYLWNHVKILKLTINMRLLEMSRSGLPTDQVRAFNDWVLSIGDGNHYTMEYTLVSQINPTRHNWTIKVRVARMWKLSSTPKWKGVTAMELVLVDEEGVGITACIGYKDLSKFADSLFEGSSYMIKKFQVSRQARKYSPVPNPQTIYFTPWTVVEEIPTELATQLPLYVFNFVDFEELTHRRRNGHGLVGDMVFGFPTDVIGQLTVIHPVPIAKVGATTCASGDGTKWYMNIDLPEMNTFRVSLQGRGSKVVFLPGDEASANRKTVAELLALDPHDSNGVRFTCNAIIREIDVSNGWWYKGCNTCKRGLKATFDGFECTNCDEAKPVVIPSYKLSVIIEDTTGRVKIFLFGGVAEQVVRRTAAELVEESSSNQILLPAPLRGLVGRKYVFQVVISEQTFRTGQLCFQARRVFPDPTSAEAHGPTGRSPHDPRDPKAMNKIGTSSVASGKDDQAHVLVIPEVPNNAEVADTKTSSSKGKEVPSDVHEEHGTILGKRPRSARRDLFPAKKAGASGFNITTNSQCKSVTTDHFYARLYFEIWKRVAKQKMNFKDALDEVKDKAMWPFNWAEVKTEIETDNLEEGDEAYWLIVEAVKKIVPRLKTYYDYAKKKLGIAEKLGLIPSMPHTDKAKVLYGDHHPLLLGYLDEQEQLHFQADPSFYPKGAKTSSGLS</sequence>
<dbReference type="GO" id="GO:0003677">
    <property type="term" value="F:DNA binding"/>
    <property type="evidence" value="ECO:0007669"/>
    <property type="project" value="UniProtKB-KW"/>
</dbReference>
<feature type="domain" description="DNA helicase Pif1-like DEAD-box helicase" evidence="9">
    <location>
        <begin position="1"/>
        <end position="109"/>
    </location>
</feature>
<feature type="compositionally biased region" description="Basic and acidic residues" evidence="7">
    <location>
        <begin position="538"/>
        <end position="551"/>
    </location>
</feature>
<evidence type="ECO:0000256" key="6">
    <source>
        <dbReference type="RuleBase" id="RU363044"/>
    </source>
</evidence>
<dbReference type="GO" id="GO:0008270">
    <property type="term" value="F:zinc ion binding"/>
    <property type="evidence" value="ECO:0007669"/>
    <property type="project" value="UniProtKB-KW"/>
</dbReference>
<comment type="catalytic activity">
    <reaction evidence="6">
        <text>ATP + H2O = ADP + phosphate + H(+)</text>
        <dbReference type="Rhea" id="RHEA:13065"/>
        <dbReference type="ChEBI" id="CHEBI:15377"/>
        <dbReference type="ChEBI" id="CHEBI:15378"/>
        <dbReference type="ChEBI" id="CHEBI:30616"/>
        <dbReference type="ChEBI" id="CHEBI:43474"/>
        <dbReference type="ChEBI" id="CHEBI:456216"/>
        <dbReference type="EC" id="5.6.2.3"/>
    </reaction>
</comment>
<feature type="compositionally biased region" description="Basic and acidic residues" evidence="7">
    <location>
        <begin position="489"/>
        <end position="498"/>
    </location>
</feature>
<feature type="domain" description="Replication protein A 70 kDa DNA-binding subunit B/D first OB fold" evidence="8">
    <location>
        <begin position="114"/>
        <end position="218"/>
    </location>
</feature>
<dbReference type="InterPro" id="IPR047192">
    <property type="entry name" value="Euk_RPA1_DBD_C"/>
</dbReference>
<dbReference type="EMBL" id="CAJGYO010000001">
    <property type="protein sequence ID" value="CAD6207210.1"/>
    <property type="molecule type" value="Genomic_DNA"/>
</dbReference>
<keyword evidence="6" id="KW-0347">Helicase</keyword>
<organism evidence="11 12">
    <name type="scientific">Miscanthus lutarioriparius</name>
    <dbReference type="NCBI Taxonomy" id="422564"/>
    <lineage>
        <taxon>Eukaryota</taxon>
        <taxon>Viridiplantae</taxon>
        <taxon>Streptophyta</taxon>
        <taxon>Embryophyta</taxon>
        <taxon>Tracheophyta</taxon>
        <taxon>Spermatophyta</taxon>
        <taxon>Magnoliopsida</taxon>
        <taxon>Liliopsida</taxon>
        <taxon>Poales</taxon>
        <taxon>Poaceae</taxon>
        <taxon>PACMAD clade</taxon>
        <taxon>Panicoideae</taxon>
        <taxon>Andropogonodae</taxon>
        <taxon>Andropogoneae</taxon>
        <taxon>Saccharinae</taxon>
        <taxon>Miscanthus</taxon>
    </lineage>
</organism>
<dbReference type="EC" id="5.6.2.3" evidence="6"/>
<protein>
    <recommendedName>
        <fullName evidence="6">ATP-dependent DNA helicase</fullName>
        <ecNumber evidence="6">5.6.2.3</ecNumber>
    </recommendedName>
</protein>
<dbReference type="CDD" id="cd04480">
    <property type="entry name" value="RPA1_DBD_A_like"/>
    <property type="match status" value="1"/>
</dbReference>
<proteinExistence type="inferred from homology"/>
<dbReference type="InterPro" id="IPR013955">
    <property type="entry name" value="Rep_factor-A_C"/>
</dbReference>
<comment type="caution">
    <text evidence="11">The sequence shown here is derived from an EMBL/GenBank/DDBJ whole genome shotgun (WGS) entry which is preliminary data.</text>
</comment>
<dbReference type="PANTHER" id="PTHR47165">
    <property type="entry name" value="OS03G0429900 PROTEIN"/>
    <property type="match status" value="1"/>
</dbReference>
<dbReference type="GO" id="GO:0016787">
    <property type="term" value="F:hydrolase activity"/>
    <property type="evidence" value="ECO:0007669"/>
    <property type="project" value="UniProtKB-KW"/>
</dbReference>
<dbReference type="InterPro" id="IPR003871">
    <property type="entry name" value="RFA1B/D_OB_1st"/>
</dbReference>
<evidence type="ECO:0000259" key="8">
    <source>
        <dbReference type="Pfam" id="PF02721"/>
    </source>
</evidence>
<dbReference type="InterPro" id="IPR012340">
    <property type="entry name" value="NA-bd_OB-fold"/>
</dbReference>
<dbReference type="SUPFAM" id="SSF52540">
    <property type="entry name" value="P-loop containing nucleoside triphosphate hydrolases"/>
    <property type="match status" value="1"/>
</dbReference>
<comment type="similarity">
    <text evidence="1">Belongs to the replication factor A protein 1 family.</text>
</comment>
<evidence type="ECO:0000256" key="7">
    <source>
        <dbReference type="SAM" id="MobiDB-lite"/>
    </source>
</evidence>
<evidence type="ECO:0000256" key="1">
    <source>
        <dbReference type="ARBA" id="ARBA00005690"/>
    </source>
</evidence>
<dbReference type="AlphaFoldDB" id="A0A811MNH7"/>
<dbReference type="GO" id="GO:0006310">
    <property type="term" value="P:DNA recombination"/>
    <property type="evidence" value="ECO:0007669"/>
    <property type="project" value="UniProtKB-KW"/>
</dbReference>
<accession>A0A811MNH7</accession>
<dbReference type="GO" id="GO:0043139">
    <property type="term" value="F:5'-3' DNA helicase activity"/>
    <property type="evidence" value="ECO:0007669"/>
    <property type="project" value="UniProtKB-EC"/>
</dbReference>
<dbReference type="CDD" id="cd04476">
    <property type="entry name" value="RPA1_DBD_C"/>
    <property type="match status" value="1"/>
</dbReference>
<keyword evidence="6" id="KW-0234">DNA repair</keyword>